<dbReference type="GO" id="GO:0032259">
    <property type="term" value="P:methylation"/>
    <property type="evidence" value="ECO:0007669"/>
    <property type="project" value="UniProtKB-KW"/>
</dbReference>
<feature type="domain" description="PG-1098 ferredoxin-like" evidence="2">
    <location>
        <begin position="296"/>
        <end position="339"/>
    </location>
</feature>
<dbReference type="SUPFAM" id="SSF53335">
    <property type="entry name" value="S-adenosyl-L-methionine-dependent methyltransferases"/>
    <property type="match status" value="1"/>
</dbReference>
<dbReference type="Pfam" id="PF18096">
    <property type="entry name" value="Thump_like"/>
    <property type="match status" value="1"/>
</dbReference>
<dbReference type="Gene3D" id="3.40.50.150">
    <property type="entry name" value="Vaccinia Virus protein VP39"/>
    <property type="match status" value="1"/>
</dbReference>
<proteinExistence type="predicted"/>
<keyword evidence="3" id="KW-0808">Transferase</keyword>
<evidence type="ECO:0000313" key="3">
    <source>
        <dbReference type="EMBL" id="MDJ1485142.1"/>
    </source>
</evidence>
<feature type="domain" description="THUMP-like" evidence="1">
    <location>
        <begin position="340"/>
        <end position="410"/>
    </location>
</feature>
<dbReference type="InterPro" id="IPR041497">
    <property type="entry name" value="Thump-like"/>
</dbReference>
<sequence>MVWFSVLHITLPVPLSEKLTNFCKVIDFVQQHEFANPQELLLKKHRYSDIPVQEAALQIQARQKAKSKLPSWFAIPTICYPSLLSLEQCSSESTALFKARLLSGNTLMDLTGGMGVDTAAFSQQFEKVFYIEQNPELCEVTRYNFEQLGITNVQHISATSETWLSSFSQHVDWIYIDPARRNEAGGKVVRLQDCVPDILGLKDILFSKASHLLLKASPMLDIDLATNELKNVVKVYVVAVENEVKELLFHLMEAFNGEPEIETVNLNKSGRTISSFQFYRSLEGNSEVSFTLPQTYLYEPNAVVLKAGAFRSVASLFSINKIHSNSHLYTSESLQADFPGRIFKIVAISKLDKKELQSFLPEGKANISVRNFPMSVADIRKKTGIRDGGNKYLFATTDCQNRKIVLVCEKLVCENIDTIQE</sequence>
<protein>
    <submittedName>
        <fullName evidence="3">RsmD family RNA methyltransferase</fullName>
    </submittedName>
</protein>
<keyword evidence="3" id="KW-0489">Methyltransferase</keyword>
<dbReference type="InterPro" id="IPR054168">
    <property type="entry name" value="PG_1098_Fer"/>
</dbReference>
<dbReference type="Proteomes" id="UP001241110">
    <property type="component" value="Unassembled WGS sequence"/>
</dbReference>
<dbReference type="Pfam" id="PF03602">
    <property type="entry name" value="Cons_hypoth95"/>
    <property type="match status" value="1"/>
</dbReference>
<dbReference type="AlphaFoldDB" id="A0AAE3QTF7"/>
<dbReference type="InterPro" id="IPR029063">
    <property type="entry name" value="SAM-dependent_MTases_sf"/>
</dbReference>
<dbReference type="Pfam" id="PF22013">
    <property type="entry name" value="PG_1098_Fer"/>
    <property type="match status" value="1"/>
</dbReference>
<accession>A0AAE3QTF7</accession>
<reference evidence="3" key="1">
    <citation type="submission" date="2023-05" db="EMBL/GenBank/DDBJ databases">
        <authorList>
            <person name="Zhang X."/>
        </authorList>
    </citation>
    <scope>NUCLEOTIDE SEQUENCE</scope>
    <source>
        <strain evidence="3">YF14B1</strain>
    </source>
</reference>
<comment type="caution">
    <text evidence="3">The sequence shown here is derived from an EMBL/GenBank/DDBJ whole genome shotgun (WGS) entry which is preliminary data.</text>
</comment>
<organism evidence="3 4">
    <name type="scientific">Xanthocytophaga flava</name>
    <dbReference type="NCBI Taxonomy" id="3048013"/>
    <lineage>
        <taxon>Bacteria</taxon>
        <taxon>Pseudomonadati</taxon>
        <taxon>Bacteroidota</taxon>
        <taxon>Cytophagia</taxon>
        <taxon>Cytophagales</taxon>
        <taxon>Rhodocytophagaceae</taxon>
        <taxon>Xanthocytophaga</taxon>
    </lineage>
</organism>
<evidence type="ECO:0000313" key="4">
    <source>
        <dbReference type="Proteomes" id="UP001241110"/>
    </source>
</evidence>
<evidence type="ECO:0000259" key="2">
    <source>
        <dbReference type="Pfam" id="PF22013"/>
    </source>
</evidence>
<dbReference type="GO" id="GO:0008168">
    <property type="term" value="F:methyltransferase activity"/>
    <property type="evidence" value="ECO:0007669"/>
    <property type="project" value="UniProtKB-KW"/>
</dbReference>
<name>A0AAE3QTF7_9BACT</name>
<dbReference type="EMBL" id="JASJOS010000018">
    <property type="protein sequence ID" value="MDJ1485142.1"/>
    <property type="molecule type" value="Genomic_DNA"/>
</dbReference>
<gene>
    <name evidence="3" type="ORF">QNI16_31880</name>
</gene>
<dbReference type="RefSeq" id="WP_313987289.1">
    <property type="nucleotide sequence ID" value="NZ_JASJOS010000018.1"/>
</dbReference>
<evidence type="ECO:0000259" key="1">
    <source>
        <dbReference type="Pfam" id="PF18096"/>
    </source>
</evidence>
<dbReference type="Gene3D" id="1.10.10.1110">
    <property type="entry name" value="Methyltransferase PG1098, N-terminal domain"/>
    <property type="match status" value="1"/>
</dbReference>